<evidence type="ECO:0000256" key="14">
    <source>
        <dbReference type="ARBA" id="ARBA00044632"/>
    </source>
</evidence>
<keyword evidence="10 15" id="KW-0234">DNA repair</keyword>
<comment type="function">
    <text evidence="15">Involved in base excision repair of DNA damaged by oxidation or by mutagenic agents. Acts as DNA glycosylase that recognizes and removes damaged bases. Has a preference for oxidized purines, such as 7,8-dihydro-8-oxoguanine (8-oxoG). Has AP (apurinic/apyrimidinic) lyase activity and introduces nicks in the DNA strand. Cleaves the DNA backbone by beta-delta elimination to generate a single-strand break at the site of the removed base with both 3'- and 5'-phosphates.</text>
</comment>
<keyword evidence="19" id="KW-1185">Reference proteome</keyword>
<dbReference type="EMBL" id="RKHR01000006">
    <property type="protein sequence ID" value="ROR98950.1"/>
    <property type="molecule type" value="Genomic_DNA"/>
</dbReference>
<comment type="cofactor">
    <cofactor evidence="15">
        <name>Zn(2+)</name>
        <dbReference type="ChEBI" id="CHEBI:29105"/>
    </cofactor>
    <text evidence="15">Binds 1 zinc ion per subunit.</text>
</comment>
<dbReference type="SMART" id="SM01232">
    <property type="entry name" value="H2TH"/>
    <property type="match status" value="1"/>
</dbReference>
<feature type="binding site" evidence="15">
    <location>
        <position position="109"/>
    </location>
    <ligand>
        <name>DNA</name>
        <dbReference type="ChEBI" id="CHEBI:16991"/>
    </ligand>
</feature>
<keyword evidence="5 15" id="KW-0227">DNA damage</keyword>
<dbReference type="GO" id="GO:0140078">
    <property type="term" value="F:class I DNA-(apurinic or apyrimidinic site) endonuclease activity"/>
    <property type="evidence" value="ECO:0007669"/>
    <property type="project" value="UniProtKB-EC"/>
</dbReference>
<feature type="active site" description="Proton donor; for delta-elimination activity" evidence="15">
    <location>
        <position position="260"/>
    </location>
</feature>
<evidence type="ECO:0000256" key="2">
    <source>
        <dbReference type="ARBA" id="ARBA00009409"/>
    </source>
</evidence>
<keyword evidence="4 15" id="KW-0479">Metal-binding</keyword>
<dbReference type="FunFam" id="1.10.8.50:FF:000003">
    <property type="entry name" value="Formamidopyrimidine-DNA glycosylase"/>
    <property type="match status" value="1"/>
</dbReference>
<sequence>MPELPEVETTLRGIEPHLAGRKIVGVVVRQAQLRWPIPDDLSAQLAGREILACFRRAKYLLFALPNGHLLIHLGMSGSLRLTSESDPGRHDHVDIVLDSGKILRYHDPRRFGAVLWLDGPVSEHRLFAHLGPEPLLEDFDERRLFVLSRGRKTPVKTFIMDNQVVVGVGNIYANEALFMAGIKPLAMAGGVSRQRYARLTLAIKQVLEKAIAEGGTTLKDFVGGDGKPGYFQQQLNVYGRTGEACVKCDGVLKEVKIAGRSSVFCARCQR</sequence>
<comment type="catalytic activity">
    <reaction evidence="14 15">
        <text>2'-deoxyribonucleotide-(2'-deoxyribose 5'-phosphate)-2'-deoxyribonucleotide-DNA = a 3'-end 2'-deoxyribonucleotide-(2,3-dehydro-2,3-deoxyribose 5'-phosphate)-DNA + a 5'-end 5'-phospho-2'-deoxyribonucleoside-DNA + H(+)</text>
        <dbReference type="Rhea" id="RHEA:66592"/>
        <dbReference type="Rhea" id="RHEA-COMP:13180"/>
        <dbReference type="Rhea" id="RHEA-COMP:16897"/>
        <dbReference type="Rhea" id="RHEA-COMP:17067"/>
        <dbReference type="ChEBI" id="CHEBI:15378"/>
        <dbReference type="ChEBI" id="CHEBI:136412"/>
        <dbReference type="ChEBI" id="CHEBI:157695"/>
        <dbReference type="ChEBI" id="CHEBI:167181"/>
        <dbReference type="EC" id="4.2.99.18"/>
    </reaction>
</comment>
<keyword evidence="13 15" id="KW-0326">Glycosidase</keyword>
<evidence type="ECO:0000259" key="16">
    <source>
        <dbReference type="PROSITE" id="PS51066"/>
    </source>
</evidence>
<dbReference type="InterPro" id="IPR010979">
    <property type="entry name" value="Ribosomal_uS13-like_H2TH"/>
</dbReference>
<dbReference type="OrthoDB" id="9800855at2"/>
<evidence type="ECO:0000256" key="9">
    <source>
        <dbReference type="ARBA" id="ARBA00023125"/>
    </source>
</evidence>
<dbReference type="InterPro" id="IPR000214">
    <property type="entry name" value="Znf_DNA_glyclase/AP_lyase"/>
</dbReference>
<name>A0A3N2DGP2_9GAMM</name>
<evidence type="ECO:0000256" key="6">
    <source>
        <dbReference type="ARBA" id="ARBA00022771"/>
    </source>
</evidence>
<dbReference type="EC" id="3.2.2.23" evidence="15"/>
<dbReference type="SMART" id="SM00898">
    <property type="entry name" value="Fapy_DNA_glyco"/>
    <property type="match status" value="1"/>
</dbReference>
<feature type="binding site" evidence="15">
    <location>
        <position position="151"/>
    </location>
    <ligand>
        <name>DNA</name>
        <dbReference type="ChEBI" id="CHEBI:16991"/>
    </ligand>
</feature>
<dbReference type="Gene3D" id="3.20.190.10">
    <property type="entry name" value="MutM-like, N-terminal"/>
    <property type="match status" value="1"/>
</dbReference>
<keyword evidence="6 15" id="KW-0863">Zinc-finger</keyword>
<dbReference type="InterPro" id="IPR010663">
    <property type="entry name" value="Znf_FPG/IleRS"/>
</dbReference>
<accession>A0A3N2DGP2</accession>
<dbReference type="EC" id="4.2.99.18" evidence="15"/>
<dbReference type="PANTHER" id="PTHR22993:SF9">
    <property type="entry name" value="FORMAMIDOPYRIMIDINE-DNA GLYCOSYLASE"/>
    <property type="match status" value="1"/>
</dbReference>
<evidence type="ECO:0000259" key="17">
    <source>
        <dbReference type="PROSITE" id="PS51068"/>
    </source>
</evidence>
<dbReference type="PANTHER" id="PTHR22993">
    <property type="entry name" value="FORMAMIDOPYRIMIDINE-DNA GLYCOSYLASE"/>
    <property type="match status" value="1"/>
</dbReference>
<evidence type="ECO:0000256" key="5">
    <source>
        <dbReference type="ARBA" id="ARBA00022763"/>
    </source>
</evidence>
<comment type="catalytic activity">
    <reaction evidence="1 15">
        <text>Hydrolysis of DNA containing ring-opened 7-methylguanine residues, releasing 2,6-diamino-4-hydroxy-5-(N-methyl)formamidopyrimidine.</text>
        <dbReference type="EC" id="3.2.2.23"/>
    </reaction>
</comment>
<evidence type="ECO:0000256" key="1">
    <source>
        <dbReference type="ARBA" id="ARBA00001668"/>
    </source>
</evidence>
<keyword evidence="11 15" id="KW-0456">Lyase</keyword>
<organism evidence="18 19">
    <name type="scientific">Sinobacterium caligoides</name>
    <dbReference type="NCBI Taxonomy" id="933926"/>
    <lineage>
        <taxon>Bacteria</taxon>
        <taxon>Pseudomonadati</taxon>
        <taxon>Pseudomonadota</taxon>
        <taxon>Gammaproteobacteria</taxon>
        <taxon>Cellvibrionales</taxon>
        <taxon>Spongiibacteraceae</taxon>
        <taxon>Sinobacterium</taxon>
    </lineage>
</organism>
<keyword evidence="7 15" id="KW-0378">Hydrolase</keyword>
<evidence type="ECO:0000256" key="7">
    <source>
        <dbReference type="ARBA" id="ARBA00022801"/>
    </source>
</evidence>
<gene>
    <name evidence="15" type="primary">mutM</name>
    <name evidence="15" type="synonym">fpg</name>
    <name evidence="18" type="ORF">EDC56_3190</name>
</gene>
<dbReference type="GO" id="GO:0003684">
    <property type="term" value="F:damaged DNA binding"/>
    <property type="evidence" value="ECO:0007669"/>
    <property type="project" value="InterPro"/>
</dbReference>
<dbReference type="HAMAP" id="MF_00103">
    <property type="entry name" value="Fapy_DNA_glycosyl"/>
    <property type="match status" value="1"/>
</dbReference>
<evidence type="ECO:0000313" key="18">
    <source>
        <dbReference type="EMBL" id="ROR98950.1"/>
    </source>
</evidence>
<dbReference type="InterPro" id="IPR012319">
    <property type="entry name" value="FPG_cat"/>
</dbReference>
<dbReference type="InterPro" id="IPR015886">
    <property type="entry name" value="H2TH_FPG"/>
</dbReference>
<feature type="active site" description="Proton donor" evidence="15">
    <location>
        <position position="3"/>
    </location>
</feature>
<dbReference type="GO" id="GO:0034039">
    <property type="term" value="F:8-oxo-7,8-dihydroguanine DNA N-glycosylase activity"/>
    <property type="evidence" value="ECO:0007669"/>
    <property type="project" value="TreeGrafter"/>
</dbReference>
<dbReference type="PROSITE" id="PS51068">
    <property type="entry name" value="FPG_CAT"/>
    <property type="match status" value="1"/>
</dbReference>
<feature type="domain" description="FPG-type" evidence="16">
    <location>
        <begin position="236"/>
        <end position="270"/>
    </location>
</feature>
<dbReference type="Pfam" id="PF06831">
    <property type="entry name" value="H2TH"/>
    <property type="match status" value="1"/>
</dbReference>
<dbReference type="Gene3D" id="1.10.8.50">
    <property type="match status" value="1"/>
</dbReference>
<keyword evidence="8 15" id="KW-0862">Zinc</keyword>
<feature type="active site" description="Proton donor; for beta-elimination activity" evidence="15">
    <location>
        <position position="58"/>
    </location>
</feature>
<feature type="domain" description="Formamidopyrimidine-DNA glycosylase catalytic" evidence="17">
    <location>
        <begin position="2"/>
        <end position="112"/>
    </location>
</feature>
<dbReference type="SUPFAM" id="SSF46946">
    <property type="entry name" value="S13-like H2TH domain"/>
    <property type="match status" value="1"/>
</dbReference>
<evidence type="ECO:0000256" key="8">
    <source>
        <dbReference type="ARBA" id="ARBA00022833"/>
    </source>
</evidence>
<reference evidence="18 19" key="1">
    <citation type="submission" date="2018-11" db="EMBL/GenBank/DDBJ databases">
        <title>Genomic Encyclopedia of Type Strains, Phase IV (KMG-IV): sequencing the most valuable type-strain genomes for metagenomic binning, comparative biology and taxonomic classification.</title>
        <authorList>
            <person name="Goeker M."/>
        </authorList>
    </citation>
    <scope>NUCLEOTIDE SEQUENCE [LARGE SCALE GENOMIC DNA]</scope>
    <source>
        <strain evidence="18 19">DSM 100316</strain>
    </source>
</reference>
<dbReference type="PROSITE" id="PS51066">
    <property type="entry name" value="ZF_FPG_2"/>
    <property type="match status" value="1"/>
</dbReference>
<dbReference type="NCBIfam" id="TIGR00577">
    <property type="entry name" value="fpg"/>
    <property type="match status" value="1"/>
</dbReference>
<dbReference type="InterPro" id="IPR020629">
    <property type="entry name" value="FPG_Glyclase"/>
</dbReference>
<dbReference type="Pfam" id="PF06827">
    <property type="entry name" value="zf-FPG_IleRS"/>
    <property type="match status" value="1"/>
</dbReference>
<feature type="active site" description="Schiff-base intermediate with DNA" evidence="15">
    <location>
        <position position="2"/>
    </location>
</feature>
<comment type="subunit">
    <text evidence="3 15">Monomer.</text>
</comment>
<keyword evidence="9 15" id="KW-0238">DNA-binding</keyword>
<dbReference type="SUPFAM" id="SSF81624">
    <property type="entry name" value="N-terminal domain of MutM-like DNA repair proteins"/>
    <property type="match status" value="1"/>
</dbReference>
<evidence type="ECO:0000256" key="12">
    <source>
        <dbReference type="ARBA" id="ARBA00023268"/>
    </source>
</evidence>
<evidence type="ECO:0000256" key="11">
    <source>
        <dbReference type="ARBA" id="ARBA00023239"/>
    </source>
</evidence>
<evidence type="ECO:0000256" key="10">
    <source>
        <dbReference type="ARBA" id="ARBA00023204"/>
    </source>
</evidence>
<keyword evidence="12 15" id="KW-0511">Multifunctional enzyme</keyword>
<evidence type="ECO:0000256" key="15">
    <source>
        <dbReference type="HAMAP-Rule" id="MF_00103"/>
    </source>
</evidence>
<proteinExistence type="inferred from homology"/>
<evidence type="ECO:0000256" key="13">
    <source>
        <dbReference type="ARBA" id="ARBA00023295"/>
    </source>
</evidence>
<dbReference type="SUPFAM" id="SSF57716">
    <property type="entry name" value="Glucocorticoid receptor-like (DNA-binding domain)"/>
    <property type="match status" value="1"/>
</dbReference>
<evidence type="ECO:0000256" key="3">
    <source>
        <dbReference type="ARBA" id="ARBA00011245"/>
    </source>
</evidence>
<dbReference type="GO" id="GO:0006284">
    <property type="term" value="P:base-excision repair"/>
    <property type="evidence" value="ECO:0007669"/>
    <property type="project" value="InterPro"/>
</dbReference>
<dbReference type="RefSeq" id="WP_123713518.1">
    <property type="nucleotide sequence ID" value="NZ_RKHR01000006.1"/>
</dbReference>
<dbReference type="GO" id="GO:0008270">
    <property type="term" value="F:zinc ion binding"/>
    <property type="evidence" value="ECO:0007669"/>
    <property type="project" value="UniProtKB-UniRule"/>
</dbReference>
<dbReference type="Pfam" id="PF01149">
    <property type="entry name" value="Fapy_DNA_glyco"/>
    <property type="match status" value="1"/>
</dbReference>
<dbReference type="AlphaFoldDB" id="A0A3N2DGP2"/>
<comment type="caution">
    <text evidence="18">The sequence shown here is derived from an EMBL/GenBank/DDBJ whole genome shotgun (WGS) entry which is preliminary data.</text>
</comment>
<comment type="similarity">
    <text evidence="2 15">Belongs to the FPG family.</text>
</comment>
<feature type="binding site" evidence="15">
    <location>
        <position position="90"/>
    </location>
    <ligand>
        <name>DNA</name>
        <dbReference type="ChEBI" id="CHEBI:16991"/>
    </ligand>
</feature>
<dbReference type="InterPro" id="IPR035937">
    <property type="entry name" value="FPG_N"/>
</dbReference>
<dbReference type="NCBIfam" id="NF002211">
    <property type="entry name" value="PRK01103.1"/>
    <property type="match status" value="1"/>
</dbReference>
<dbReference type="CDD" id="cd08966">
    <property type="entry name" value="EcFpg-like_N"/>
    <property type="match status" value="1"/>
</dbReference>
<dbReference type="FunFam" id="3.20.190.10:FF:000001">
    <property type="entry name" value="Formamidopyrimidine-DNA glycosylase"/>
    <property type="match status" value="1"/>
</dbReference>
<dbReference type="Proteomes" id="UP000275394">
    <property type="component" value="Unassembled WGS sequence"/>
</dbReference>
<evidence type="ECO:0000313" key="19">
    <source>
        <dbReference type="Proteomes" id="UP000275394"/>
    </source>
</evidence>
<evidence type="ECO:0000256" key="4">
    <source>
        <dbReference type="ARBA" id="ARBA00022723"/>
    </source>
</evidence>
<protein>
    <recommendedName>
        <fullName evidence="15">Formamidopyrimidine-DNA glycosylase</fullName>
        <shortName evidence="15">Fapy-DNA glycosylase</shortName>
        <ecNumber evidence="15">3.2.2.23</ecNumber>
    </recommendedName>
    <alternativeName>
        <fullName evidence="15">DNA-(apurinic or apyrimidinic site) lyase MutM</fullName>
        <shortName evidence="15">AP lyase MutM</shortName>
        <ecNumber evidence="15">4.2.99.18</ecNumber>
    </alternativeName>
</protein>